<dbReference type="RefSeq" id="WP_092896829.1">
    <property type="nucleotide sequence ID" value="NZ_CAXBKE010000014.1"/>
</dbReference>
<dbReference type="EMBL" id="FOKK01000006">
    <property type="protein sequence ID" value="SFB26037.1"/>
    <property type="molecule type" value="Genomic_DNA"/>
</dbReference>
<dbReference type="Pfam" id="PF00903">
    <property type="entry name" value="Glyoxalase"/>
    <property type="match status" value="1"/>
</dbReference>
<evidence type="ECO:0000313" key="3">
    <source>
        <dbReference type="Proteomes" id="UP000198790"/>
    </source>
</evidence>
<feature type="domain" description="VOC" evidence="1">
    <location>
        <begin position="5"/>
        <end position="125"/>
    </location>
</feature>
<dbReference type="InterPro" id="IPR029068">
    <property type="entry name" value="Glyas_Bleomycin-R_OHBP_Dase"/>
</dbReference>
<evidence type="ECO:0000313" key="2">
    <source>
        <dbReference type="EMBL" id="SFB26037.1"/>
    </source>
</evidence>
<dbReference type="InterPro" id="IPR004360">
    <property type="entry name" value="Glyas_Fos-R_dOase_dom"/>
</dbReference>
<evidence type="ECO:0000259" key="1">
    <source>
        <dbReference type="PROSITE" id="PS51819"/>
    </source>
</evidence>
<accession>A0A1I0ZKN1</accession>
<dbReference type="PANTHER" id="PTHR33993">
    <property type="entry name" value="GLYOXALASE-RELATED"/>
    <property type="match status" value="1"/>
</dbReference>
<dbReference type="STRING" id="237018.SAMN04489723_106157"/>
<dbReference type="PANTHER" id="PTHR33993:SF2">
    <property type="entry name" value="VOC DOMAIN-CONTAINING PROTEIN"/>
    <property type="match status" value="1"/>
</dbReference>
<dbReference type="Gene3D" id="3.10.180.10">
    <property type="entry name" value="2,3-Dihydroxybiphenyl 1,2-Dioxygenase, domain 1"/>
    <property type="match status" value="1"/>
</dbReference>
<dbReference type="Proteomes" id="UP000198790">
    <property type="component" value="Unassembled WGS sequence"/>
</dbReference>
<protein>
    <recommendedName>
        <fullName evidence="1">VOC domain-containing protein</fullName>
    </recommendedName>
</protein>
<dbReference type="AlphaFoldDB" id="A0A1I0ZKN1"/>
<dbReference type="PROSITE" id="PS51819">
    <property type="entry name" value="VOC"/>
    <property type="match status" value="1"/>
</dbReference>
<proteinExistence type="predicted"/>
<dbReference type="OrthoDB" id="9804235at2"/>
<organism evidence="2 3">
    <name type="scientific">Algoriphagus aquimarinus</name>
    <dbReference type="NCBI Taxonomy" id="237018"/>
    <lineage>
        <taxon>Bacteria</taxon>
        <taxon>Pseudomonadati</taxon>
        <taxon>Bacteroidota</taxon>
        <taxon>Cytophagia</taxon>
        <taxon>Cytophagales</taxon>
        <taxon>Cyclobacteriaceae</taxon>
        <taxon>Algoriphagus</taxon>
    </lineage>
</organism>
<keyword evidence="3" id="KW-1185">Reference proteome</keyword>
<gene>
    <name evidence="2" type="ORF">SAMN04489723_106157</name>
</gene>
<name>A0A1I0ZKN1_9BACT</name>
<dbReference type="InterPro" id="IPR052164">
    <property type="entry name" value="Anthracycline_SecMetBiosynth"/>
</dbReference>
<reference evidence="2 3" key="1">
    <citation type="submission" date="2016-10" db="EMBL/GenBank/DDBJ databases">
        <authorList>
            <person name="de Groot N.N."/>
        </authorList>
    </citation>
    <scope>NUCLEOTIDE SEQUENCE [LARGE SCALE GENOMIC DNA]</scope>
    <source>
        <strain evidence="2 3">DSM 23399</strain>
    </source>
</reference>
<dbReference type="SUPFAM" id="SSF54593">
    <property type="entry name" value="Glyoxalase/Bleomycin resistance protein/Dihydroxybiphenyl dioxygenase"/>
    <property type="match status" value="1"/>
</dbReference>
<dbReference type="InterPro" id="IPR037523">
    <property type="entry name" value="VOC_core"/>
</dbReference>
<sequence>MRKVTVGWFEIPVSDMDRAISFYEKVFDCTLHKLDMGDFQMAMFPGEGGGKGAEGSLVYNKEFYKTSNLAGTLIYFSSEDVSIELAKAEEAGGTVQIPKKMISPEYGYMGVFLDSEGNRIALHSMV</sequence>
<dbReference type="CDD" id="cd07247">
    <property type="entry name" value="SgaA_N_like"/>
    <property type="match status" value="1"/>
</dbReference>